<evidence type="ECO:0000259" key="1">
    <source>
        <dbReference type="Pfam" id="PF00656"/>
    </source>
</evidence>
<dbReference type="EMBL" id="JBHSOG010000032">
    <property type="protein sequence ID" value="MFC5769723.1"/>
    <property type="molecule type" value="Genomic_DNA"/>
</dbReference>
<reference evidence="3" key="1">
    <citation type="journal article" date="2019" name="Int. J. Syst. Evol. Microbiol.">
        <title>The Global Catalogue of Microorganisms (GCM) 10K type strain sequencing project: providing services to taxonomists for standard genome sequencing and annotation.</title>
        <authorList>
            <consortium name="The Broad Institute Genomics Platform"/>
            <consortium name="The Broad Institute Genome Sequencing Center for Infectious Disease"/>
            <person name="Wu L."/>
            <person name="Ma J."/>
        </authorList>
    </citation>
    <scope>NUCLEOTIDE SEQUENCE [LARGE SCALE GENOMIC DNA]</scope>
    <source>
        <strain evidence="3">SHR3</strain>
    </source>
</reference>
<dbReference type="RefSeq" id="WP_157748425.1">
    <property type="nucleotide sequence ID" value="NZ_JBHSOG010000032.1"/>
</dbReference>
<dbReference type="SUPFAM" id="SSF52129">
    <property type="entry name" value="Caspase-like"/>
    <property type="match status" value="1"/>
</dbReference>
<comment type="caution">
    <text evidence="2">The sequence shown here is derived from an EMBL/GenBank/DDBJ whole genome shotgun (WGS) entry which is preliminary data.</text>
</comment>
<accession>A0ABW1AQZ8</accession>
<name>A0ABW1AQZ8_9RHOO</name>
<protein>
    <submittedName>
        <fullName evidence="2">Caspase family protein</fullName>
    </submittedName>
</protein>
<dbReference type="Proteomes" id="UP001595974">
    <property type="component" value="Unassembled WGS sequence"/>
</dbReference>
<proteinExistence type="predicted"/>
<dbReference type="InterPro" id="IPR052039">
    <property type="entry name" value="Caspase-related_regulators"/>
</dbReference>
<gene>
    <name evidence="2" type="ORF">ACFPTN_10100</name>
</gene>
<dbReference type="InterPro" id="IPR029030">
    <property type="entry name" value="Caspase-like_dom_sf"/>
</dbReference>
<evidence type="ECO:0000313" key="2">
    <source>
        <dbReference type="EMBL" id="MFC5769723.1"/>
    </source>
</evidence>
<organism evidence="2 3">
    <name type="scientific">Thauera sinica</name>
    <dbReference type="NCBI Taxonomy" id="2665146"/>
    <lineage>
        <taxon>Bacteria</taxon>
        <taxon>Pseudomonadati</taxon>
        <taxon>Pseudomonadota</taxon>
        <taxon>Betaproteobacteria</taxon>
        <taxon>Rhodocyclales</taxon>
        <taxon>Zoogloeaceae</taxon>
        <taxon>Thauera</taxon>
    </lineage>
</organism>
<dbReference type="PANTHER" id="PTHR22576:SF37">
    <property type="entry name" value="MUCOSA-ASSOCIATED LYMPHOID TISSUE LYMPHOMA TRANSLOCATION PROTEIN 1"/>
    <property type="match status" value="1"/>
</dbReference>
<keyword evidence="3" id="KW-1185">Reference proteome</keyword>
<dbReference type="Pfam" id="PF00656">
    <property type="entry name" value="Peptidase_C14"/>
    <property type="match status" value="1"/>
</dbReference>
<dbReference type="PANTHER" id="PTHR22576">
    <property type="entry name" value="MUCOSA ASSOCIATED LYMPHOID TISSUE LYMPHOMA TRANSLOCATION PROTEIN 1/PARACASPASE"/>
    <property type="match status" value="1"/>
</dbReference>
<sequence>MKTPAAVIFATRAGGVTLDRDAKGGNPFATALIELAGSDYSTLGAFAQVLRSRTELCSTGRQSPEWLDLPADLRWSLCTAVSAPTGRCVALVLIVSDYPEAGGWPLFGAAWDERRVSACFEKYGFVVTSGIAPERTALLTALRAFAIRSRDCESAVIYSTGHGVECRGETYLLPADYPFAKGYAGSLLAARAVSIAQLRTACIARATNLVFFGGCRTRVCTG</sequence>
<evidence type="ECO:0000313" key="3">
    <source>
        <dbReference type="Proteomes" id="UP001595974"/>
    </source>
</evidence>
<dbReference type="Gene3D" id="3.40.50.1460">
    <property type="match status" value="1"/>
</dbReference>
<feature type="domain" description="Peptidase C14 caspase" evidence="1">
    <location>
        <begin position="88"/>
        <end position="180"/>
    </location>
</feature>
<dbReference type="InterPro" id="IPR011600">
    <property type="entry name" value="Pept_C14_caspase"/>
</dbReference>